<dbReference type="Proteomes" id="UP000886785">
    <property type="component" value="Unassembled WGS sequence"/>
</dbReference>
<dbReference type="SUPFAM" id="SSF52507">
    <property type="entry name" value="Homo-oligomeric flavin-containing Cys decarboxylases, HFCD"/>
    <property type="match status" value="1"/>
</dbReference>
<dbReference type="InterPro" id="IPR014214">
    <property type="entry name" value="Dipicolinic_acid_synth_B"/>
</dbReference>
<protein>
    <submittedName>
        <fullName evidence="2">Dipicolinate synthase subunit B</fullName>
    </submittedName>
</protein>
<dbReference type="NCBIfam" id="TIGR02852">
    <property type="entry name" value="spore_dpaB"/>
    <property type="match status" value="1"/>
</dbReference>
<feature type="domain" description="Flavoprotein" evidence="1">
    <location>
        <begin position="5"/>
        <end position="154"/>
    </location>
</feature>
<gene>
    <name evidence="2" type="ORF">IAA54_02290</name>
</gene>
<evidence type="ECO:0000313" key="2">
    <source>
        <dbReference type="EMBL" id="HIR56469.1"/>
    </source>
</evidence>
<dbReference type="InterPro" id="IPR036551">
    <property type="entry name" value="Flavin_trans-like"/>
</dbReference>
<organism evidence="2 3">
    <name type="scientific">Candidatus Gallacutalibacter pullicola</name>
    <dbReference type="NCBI Taxonomy" id="2840830"/>
    <lineage>
        <taxon>Bacteria</taxon>
        <taxon>Bacillati</taxon>
        <taxon>Bacillota</taxon>
        <taxon>Clostridia</taxon>
        <taxon>Eubacteriales</taxon>
        <taxon>Candidatus Gallacutalibacter</taxon>
    </lineage>
</organism>
<dbReference type="GO" id="GO:0003824">
    <property type="term" value="F:catalytic activity"/>
    <property type="evidence" value="ECO:0007669"/>
    <property type="project" value="InterPro"/>
</dbReference>
<dbReference type="Pfam" id="PF02441">
    <property type="entry name" value="Flavoprotein"/>
    <property type="match status" value="1"/>
</dbReference>
<dbReference type="InterPro" id="IPR003382">
    <property type="entry name" value="Flavoprotein"/>
</dbReference>
<proteinExistence type="predicted"/>
<reference evidence="2" key="2">
    <citation type="journal article" date="2021" name="PeerJ">
        <title>Extensive microbial diversity within the chicken gut microbiome revealed by metagenomics and culture.</title>
        <authorList>
            <person name="Gilroy R."/>
            <person name="Ravi A."/>
            <person name="Getino M."/>
            <person name="Pursley I."/>
            <person name="Horton D.L."/>
            <person name="Alikhan N.F."/>
            <person name="Baker D."/>
            <person name="Gharbi K."/>
            <person name="Hall N."/>
            <person name="Watson M."/>
            <person name="Adriaenssens E.M."/>
            <person name="Foster-Nyarko E."/>
            <person name="Jarju S."/>
            <person name="Secka A."/>
            <person name="Antonio M."/>
            <person name="Oren A."/>
            <person name="Chaudhuri R.R."/>
            <person name="La Ragione R."/>
            <person name="Hildebrand F."/>
            <person name="Pallen M.J."/>
        </authorList>
    </citation>
    <scope>NUCLEOTIDE SEQUENCE</scope>
    <source>
        <strain evidence="2">ChiSjej1B19-7085</strain>
    </source>
</reference>
<accession>A0A9D1J0Y1</accession>
<comment type="caution">
    <text evidence="2">The sequence shown here is derived from an EMBL/GenBank/DDBJ whole genome shotgun (WGS) entry which is preliminary data.</text>
</comment>
<reference evidence="2" key="1">
    <citation type="submission" date="2020-10" db="EMBL/GenBank/DDBJ databases">
        <authorList>
            <person name="Gilroy R."/>
        </authorList>
    </citation>
    <scope>NUCLEOTIDE SEQUENCE</scope>
    <source>
        <strain evidence="2">ChiSjej1B19-7085</strain>
    </source>
</reference>
<sequence length="190" mass="20650">MEKKTFGFAMCGSFCTFAKAIEQMREIAEAGYRILPVMSYNAYTTDTRFGKAGDFIWEVEDICGRKVLKSIVDTEPIGPKKLVDLMIVAPCTGNTLAKLACGITDTPVTMAVKSSLRVGTPVVLAVATNDALAASAQNIGRLLNTKHIFFVPMRQDDPEKKPSSLVCDFSQLLPTCLAALEGRQLEPVLL</sequence>
<dbReference type="PIRSF" id="PIRSF001390">
    <property type="entry name" value="Dipicolinate_synth_subunit_B"/>
    <property type="match status" value="1"/>
</dbReference>
<dbReference type="Gene3D" id="3.40.50.1950">
    <property type="entry name" value="Flavin prenyltransferase-like"/>
    <property type="match status" value="1"/>
</dbReference>
<dbReference type="AlphaFoldDB" id="A0A9D1J0Y1"/>
<evidence type="ECO:0000259" key="1">
    <source>
        <dbReference type="Pfam" id="PF02441"/>
    </source>
</evidence>
<dbReference type="NCBIfam" id="NF006161">
    <property type="entry name" value="PRK08305.1"/>
    <property type="match status" value="1"/>
</dbReference>
<evidence type="ECO:0000313" key="3">
    <source>
        <dbReference type="Proteomes" id="UP000886785"/>
    </source>
</evidence>
<dbReference type="EMBL" id="DVHF01000030">
    <property type="protein sequence ID" value="HIR56469.1"/>
    <property type="molecule type" value="Genomic_DNA"/>
</dbReference>
<name>A0A9D1J0Y1_9FIRM</name>